<reference evidence="9" key="1">
    <citation type="journal article" date="2016" name="Proc. Natl. Acad. Sci. U.S.A.">
        <title>Chromosome-level assembly of Arabidopsis thaliana Ler reveals the extent of translocation and inversion polymorphisms.</title>
        <authorList>
            <person name="Zapata L."/>
            <person name="Ding J."/>
            <person name="Willing E.M."/>
            <person name="Hartwig B."/>
            <person name="Bezdan D."/>
            <person name="Jiao W.B."/>
            <person name="Patel V."/>
            <person name="Velikkakam James G."/>
            <person name="Koornneef M."/>
            <person name="Ossowski S."/>
            <person name="Schneeberger K."/>
        </authorList>
    </citation>
    <scope>NUCLEOTIDE SEQUENCE [LARGE SCALE GENOMIC DNA]</scope>
    <source>
        <strain evidence="9">cv. Landsberg erecta</strain>
    </source>
</reference>
<dbReference type="ExpressionAtlas" id="A0A178VGQ1">
    <property type="expression patterns" value="baseline and differential"/>
</dbReference>
<protein>
    <submittedName>
        <fullName evidence="8">TCP16</fullName>
    </submittedName>
</protein>
<evidence type="ECO:0000313" key="9">
    <source>
        <dbReference type="Proteomes" id="UP000078284"/>
    </source>
</evidence>
<gene>
    <name evidence="8" type="ordered locus">AXX17_At3g39000</name>
</gene>
<keyword evidence="3" id="KW-0238">DNA-binding</keyword>
<evidence type="ECO:0000256" key="3">
    <source>
        <dbReference type="ARBA" id="ARBA00023125"/>
    </source>
</evidence>
<comment type="caution">
    <text evidence="8">The sequence shown here is derived from an EMBL/GenBank/DDBJ whole genome shotgun (WGS) entry which is preliminary data.</text>
</comment>
<dbReference type="Pfam" id="PF03634">
    <property type="entry name" value="TCP"/>
    <property type="match status" value="1"/>
</dbReference>
<evidence type="ECO:0000256" key="1">
    <source>
        <dbReference type="ARBA" id="ARBA00004123"/>
    </source>
</evidence>
<dbReference type="EMBL" id="LUHQ01000003">
    <property type="protein sequence ID" value="OAP04721.1"/>
    <property type="molecule type" value="Genomic_DNA"/>
</dbReference>
<dbReference type="GO" id="GO:0003677">
    <property type="term" value="F:DNA binding"/>
    <property type="evidence" value="ECO:0007669"/>
    <property type="project" value="UniProtKB-KW"/>
</dbReference>
<keyword evidence="5" id="KW-0539">Nucleus</keyword>
<dbReference type="PANTHER" id="PTHR31072:SF170">
    <property type="entry name" value="TRANSCRIPTION FACTOR TCP15-RELATED"/>
    <property type="match status" value="1"/>
</dbReference>
<dbReference type="AlphaFoldDB" id="A0A178VGQ1"/>
<accession>A0A178VGQ1</accession>
<dbReference type="PANTHER" id="PTHR31072">
    <property type="entry name" value="TRANSCRIPTION FACTOR TCP4-RELATED"/>
    <property type="match status" value="1"/>
</dbReference>
<evidence type="ECO:0000256" key="4">
    <source>
        <dbReference type="ARBA" id="ARBA00023163"/>
    </source>
</evidence>
<dbReference type="Proteomes" id="UP000078284">
    <property type="component" value="Chromosome 3"/>
</dbReference>
<dbReference type="GO" id="GO:0005634">
    <property type="term" value="C:nucleus"/>
    <property type="evidence" value="ECO:0007669"/>
    <property type="project" value="UniProtKB-SubCell"/>
</dbReference>
<dbReference type="InterPro" id="IPR005333">
    <property type="entry name" value="Transcription_factor_TCP"/>
</dbReference>
<evidence type="ECO:0000256" key="5">
    <source>
        <dbReference type="ARBA" id="ARBA00023242"/>
    </source>
</evidence>
<dbReference type="GO" id="GO:0003700">
    <property type="term" value="F:DNA-binding transcription factor activity"/>
    <property type="evidence" value="ECO:0007669"/>
    <property type="project" value="InterPro"/>
</dbReference>
<organism evidence="8 9">
    <name type="scientific">Arabidopsis thaliana</name>
    <name type="common">Mouse-ear cress</name>
    <dbReference type="NCBI Taxonomy" id="3702"/>
    <lineage>
        <taxon>Eukaryota</taxon>
        <taxon>Viridiplantae</taxon>
        <taxon>Streptophyta</taxon>
        <taxon>Embryophyta</taxon>
        <taxon>Tracheophyta</taxon>
        <taxon>Spermatophyta</taxon>
        <taxon>Magnoliopsida</taxon>
        <taxon>eudicotyledons</taxon>
        <taxon>Gunneridae</taxon>
        <taxon>Pentapetalae</taxon>
        <taxon>rosids</taxon>
        <taxon>malvids</taxon>
        <taxon>Brassicales</taxon>
        <taxon>Brassicaceae</taxon>
        <taxon>Camelineae</taxon>
        <taxon>Arabidopsis</taxon>
    </lineage>
</organism>
<dbReference type="PROSITE" id="PS51369">
    <property type="entry name" value="TCP"/>
    <property type="match status" value="1"/>
</dbReference>
<feature type="compositionally biased region" description="Polar residues" evidence="6">
    <location>
        <begin position="1"/>
        <end position="11"/>
    </location>
</feature>
<dbReference type="InterPro" id="IPR017887">
    <property type="entry name" value="TF_TCP_subgr"/>
</dbReference>
<keyword evidence="2" id="KW-0805">Transcription regulation</keyword>
<evidence type="ECO:0000256" key="2">
    <source>
        <dbReference type="ARBA" id="ARBA00023015"/>
    </source>
</evidence>
<name>A0A178VGQ1_ARATH</name>
<evidence type="ECO:0000313" key="8">
    <source>
        <dbReference type="EMBL" id="OAP04721.1"/>
    </source>
</evidence>
<comment type="subcellular location">
    <subcellularLocation>
        <location evidence="1">Nucleus</location>
    </subcellularLocation>
</comment>
<evidence type="ECO:0000259" key="7">
    <source>
        <dbReference type="PROSITE" id="PS51369"/>
    </source>
</evidence>
<feature type="domain" description="TCP" evidence="7">
    <location>
        <begin position="17"/>
        <end position="71"/>
    </location>
</feature>
<evidence type="ECO:0000256" key="6">
    <source>
        <dbReference type="SAM" id="MobiDB-lite"/>
    </source>
</evidence>
<sequence>MDSKNGINNSQKARRTPKDRHLKIGGRDRRIRIPPSVAPQLFRLTKELGFKTDGETVGWLLQNAEPAIFAATGHGITTTSNEDIQPNRNFPSYTFNGDNIINNVFPCTAVNTGHRQIVFPVSTMTDHAPSINYSTISGNYQYTFNGNATASDTTSAATTTATTTV</sequence>
<proteinExistence type="predicted"/>
<feature type="region of interest" description="Disordered" evidence="6">
    <location>
        <begin position="1"/>
        <end position="21"/>
    </location>
</feature>
<feature type="compositionally biased region" description="Basic residues" evidence="6">
    <location>
        <begin position="12"/>
        <end position="21"/>
    </location>
</feature>
<keyword evidence="4" id="KW-0804">Transcription</keyword>